<proteinExistence type="predicted"/>
<dbReference type="OrthoDB" id="188276at2759"/>
<feature type="region of interest" description="Disordered" evidence="3">
    <location>
        <begin position="255"/>
        <end position="302"/>
    </location>
</feature>
<dbReference type="InterPro" id="IPR015946">
    <property type="entry name" value="KH_dom-like_a/b"/>
</dbReference>
<keyword evidence="6" id="KW-1185">Reference proteome</keyword>
<dbReference type="Proteomes" id="UP001165082">
    <property type="component" value="Unassembled WGS sequence"/>
</dbReference>
<reference evidence="5" key="1">
    <citation type="submission" date="2022-07" db="EMBL/GenBank/DDBJ databases">
        <title>Genome analysis of Parmales, a sister group of diatoms, reveals the evolutionary specialization of diatoms from phago-mixotrophs to photoautotrophs.</title>
        <authorList>
            <person name="Ban H."/>
            <person name="Sato S."/>
            <person name="Yoshikawa S."/>
            <person name="Kazumasa Y."/>
            <person name="Nakamura Y."/>
            <person name="Ichinomiya M."/>
            <person name="Saitoh K."/>
            <person name="Sato N."/>
            <person name="Blanc-Mathieu R."/>
            <person name="Endo H."/>
            <person name="Kuwata A."/>
            <person name="Ogata H."/>
        </authorList>
    </citation>
    <scope>NUCLEOTIDE SEQUENCE</scope>
</reference>
<sequence>MGITKLEKDAKLKFCSPNSGKSSLLRSLASISLNTSYGISAVSPKVHTTRSEVRAVLEYDWGEVEVVDTPGLTDDGGTVRTKKKGGGGNSKGKSGRPSRGAREIKSDPSAMDVHVLSSVSGGAGGEGGYRLGLHVVDGPRLCRMKQPDNWLRENVGNVRGLVGGGVDDVAYVINKVDRVRDKFQLLEAAEMLGELDGRGGKGVEVFYTDSRKGEGVLDVLNFVRSNAKKEEYFRGRDDDKEDEIWEDFEDFVRESGLEEVEEGGGGEGDDHNDNGDVVDDDSDNDDNDEDGDEDGDGEDVDDDEWYEAYDQHSSISSDWFTTACTEIVKEHCFKGLNKEIPYILGYAVSAREEEKRLDVALEVDKGGQRNIVLGEIKRLRERINGDLGKFREGWRIGRIDVKIRKKNRRVGR</sequence>
<dbReference type="InterPro" id="IPR005662">
    <property type="entry name" value="GTPase_Era-like"/>
</dbReference>
<dbReference type="AlphaFoldDB" id="A0A9W6ZI20"/>
<dbReference type="PANTHER" id="PTHR42698">
    <property type="entry name" value="GTPASE ERA"/>
    <property type="match status" value="1"/>
</dbReference>
<feature type="compositionally biased region" description="Acidic residues" evidence="3">
    <location>
        <begin position="276"/>
        <end position="302"/>
    </location>
</feature>
<keyword evidence="1" id="KW-0547">Nucleotide-binding</keyword>
<evidence type="ECO:0000313" key="6">
    <source>
        <dbReference type="Proteomes" id="UP001165082"/>
    </source>
</evidence>
<dbReference type="PANTHER" id="PTHR42698:SF1">
    <property type="entry name" value="GTPASE ERA, MITOCHONDRIAL"/>
    <property type="match status" value="1"/>
</dbReference>
<evidence type="ECO:0000256" key="1">
    <source>
        <dbReference type="ARBA" id="ARBA00022741"/>
    </source>
</evidence>
<dbReference type="GO" id="GO:0005525">
    <property type="term" value="F:GTP binding"/>
    <property type="evidence" value="ECO:0007669"/>
    <property type="project" value="UniProtKB-KW"/>
</dbReference>
<keyword evidence="2" id="KW-0342">GTP-binding</keyword>
<comment type="caution">
    <text evidence="5">The sequence shown here is derived from an EMBL/GenBank/DDBJ whole genome shotgun (WGS) entry which is preliminary data.</text>
</comment>
<dbReference type="InterPro" id="IPR027417">
    <property type="entry name" value="P-loop_NTPase"/>
</dbReference>
<dbReference type="Gene3D" id="3.40.50.300">
    <property type="entry name" value="P-loop containing nucleotide triphosphate hydrolases"/>
    <property type="match status" value="1"/>
</dbReference>
<accession>A0A9W6ZI20</accession>
<gene>
    <name evidence="5" type="ORF">TrRE_jg11344</name>
</gene>
<organism evidence="5 6">
    <name type="scientific">Triparma retinervis</name>
    <dbReference type="NCBI Taxonomy" id="2557542"/>
    <lineage>
        <taxon>Eukaryota</taxon>
        <taxon>Sar</taxon>
        <taxon>Stramenopiles</taxon>
        <taxon>Ochrophyta</taxon>
        <taxon>Bolidophyceae</taxon>
        <taxon>Parmales</taxon>
        <taxon>Triparmaceae</taxon>
        <taxon>Triparma</taxon>
    </lineage>
</organism>
<evidence type="ECO:0000256" key="2">
    <source>
        <dbReference type="ARBA" id="ARBA00023134"/>
    </source>
</evidence>
<feature type="region of interest" description="Disordered" evidence="3">
    <location>
        <begin position="70"/>
        <end position="107"/>
    </location>
</feature>
<dbReference type="InterPro" id="IPR009019">
    <property type="entry name" value="KH_sf_prok-type"/>
</dbReference>
<feature type="domain" description="G" evidence="4">
    <location>
        <begin position="17"/>
        <end position="74"/>
    </location>
</feature>
<dbReference type="InterPro" id="IPR006073">
    <property type="entry name" value="GTP-bd"/>
</dbReference>
<dbReference type="GO" id="GO:0000028">
    <property type="term" value="P:ribosomal small subunit assembly"/>
    <property type="evidence" value="ECO:0007669"/>
    <property type="project" value="TreeGrafter"/>
</dbReference>
<dbReference type="GO" id="GO:0019843">
    <property type="term" value="F:rRNA binding"/>
    <property type="evidence" value="ECO:0007669"/>
    <property type="project" value="TreeGrafter"/>
</dbReference>
<dbReference type="GO" id="GO:0043024">
    <property type="term" value="F:ribosomal small subunit binding"/>
    <property type="evidence" value="ECO:0007669"/>
    <property type="project" value="TreeGrafter"/>
</dbReference>
<evidence type="ECO:0000256" key="3">
    <source>
        <dbReference type="SAM" id="MobiDB-lite"/>
    </source>
</evidence>
<evidence type="ECO:0000313" key="5">
    <source>
        <dbReference type="EMBL" id="GMH51682.1"/>
    </source>
</evidence>
<dbReference type="SUPFAM" id="SSF52540">
    <property type="entry name" value="P-loop containing nucleoside triphosphate hydrolases"/>
    <property type="match status" value="1"/>
</dbReference>
<protein>
    <recommendedName>
        <fullName evidence="4">G domain-containing protein</fullName>
    </recommendedName>
</protein>
<dbReference type="Gene3D" id="3.30.300.20">
    <property type="match status" value="1"/>
</dbReference>
<evidence type="ECO:0000259" key="4">
    <source>
        <dbReference type="Pfam" id="PF01926"/>
    </source>
</evidence>
<dbReference type="Pfam" id="PF01926">
    <property type="entry name" value="MMR_HSR1"/>
    <property type="match status" value="1"/>
</dbReference>
<dbReference type="EMBL" id="BRXZ01000710">
    <property type="protein sequence ID" value="GMH51682.1"/>
    <property type="molecule type" value="Genomic_DNA"/>
</dbReference>
<name>A0A9W6ZI20_9STRA</name>
<dbReference type="SUPFAM" id="SSF54814">
    <property type="entry name" value="Prokaryotic type KH domain (KH-domain type II)"/>
    <property type="match status" value="1"/>
</dbReference>